<gene>
    <name evidence="11" type="primary">cbdC</name>
    <name evidence="11" type="ORF">NCTC4670_00768</name>
</gene>
<dbReference type="Proteomes" id="UP000254797">
    <property type="component" value="Unassembled WGS sequence"/>
</dbReference>
<keyword evidence="9" id="KW-1133">Transmembrane helix</keyword>
<dbReference type="InterPro" id="IPR039261">
    <property type="entry name" value="FNR_nucleotide-bd"/>
</dbReference>
<dbReference type="InterPro" id="IPR050415">
    <property type="entry name" value="MRET"/>
</dbReference>
<evidence type="ECO:0000313" key="12">
    <source>
        <dbReference type="Proteomes" id="UP000254797"/>
    </source>
</evidence>
<dbReference type="RefSeq" id="WP_258862732.1">
    <property type="nucleotide sequence ID" value="NZ_UHFG01000004.1"/>
</dbReference>
<evidence type="ECO:0000256" key="1">
    <source>
        <dbReference type="ARBA" id="ARBA00001974"/>
    </source>
</evidence>
<keyword evidence="7" id="KW-0408">Iron</keyword>
<dbReference type="Gene3D" id="2.40.30.10">
    <property type="entry name" value="Translation factors"/>
    <property type="match status" value="1"/>
</dbReference>
<proteinExistence type="predicted"/>
<dbReference type="AlphaFoldDB" id="A0A380JUS9"/>
<evidence type="ECO:0000256" key="9">
    <source>
        <dbReference type="SAM" id="Phobius"/>
    </source>
</evidence>
<comment type="cofactor">
    <cofactor evidence="1">
        <name>FAD</name>
        <dbReference type="ChEBI" id="CHEBI:57692"/>
    </cofactor>
</comment>
<feature type="transmembrane region" description="Helical" evidence="9">
    <location>
        <begin position="149"/>
        <end position="169"/>
    </location>
</feature>
<keyword evidence="6 11" id="KW-0560">Oxidoreductase</keyword>
<dbReference type="GO" id="GO:0140618">
    <property type="term" value="F:ferric-chelate reductase (NADH) activity"/>
    <property type="evidence" value="ECO:0007669"/>
    <property type="project" value="UniProtKB-EC"/>
</dbReference>
<evidence type="ECO:0000259" key="10">
    <source>
        <dbReference type="PROSITE" id="PS51384"/>
    </source>
</evidence>
<feature type="transmembrane region" description="Helical" evidence="9">
    <location>
        <begin position="107"/>
        <end position="128"/>
    </location>
</feature>
<evidence type="ECO:0000313" key="11">
    <source>
        <dbReference type="EMBL" id="SUN48933.1"/>
    </source>
</evidence>
<dbReference type="GO" id="GO:0051537">
    <property type="term" value="F:2 iron, 2 sulfur cluster binding"/>
    <property type="evidence" value="ECO:0007669"/>
    <property type="project" value="UniProtKB-KW"/>
</dbReference>
<dbReference type="Gene3D" id="3.40.50.80">
    <property type="entry name" value="Nucleotide-binding domain of ferredoxin-NADP reductase (FNR) module"/>
    <property type="match status" value="1"/>
</dbReference>
<feature type="domain" description="FAD-binding FR-type" evidence="10">
    <location>
        <begin position="201"/>
        <end position="302"/>
    </location>
</feature>
<organism evidence="11 12">
    <name type="scientific">Streptococcus dysgalactiae subsp. dysgalactiae</name>
    <dbReference type="NCBI Taxonomy" id="99822"/>
    <lineage>
        <taxon>Bacteria</taxon>
        <taxon>Bacillati</taxon>
        <taxon>Bacillota</taxon>
        <taxon>Bacilli</taxon>
        <taxon>Lactobacillales</taxon>
        <taxon>Streptococcaceae</taxon>
        <taxon>Streptococcus</taxon>
    </lineage>
</organism>
<dbReference type="Pfam" id="PF08022">
    <property type="entry name" value="FAD_binding_8"/>
    <property type="match status" value="1"/>
</dbReference>
<dbReference type="PROSITE" id="PS51384">
    <property type="entry name" value="FAD_FR"/>
    <property type="match status" value="1"/>
</dbReference>
<dbReference type="InterPro" id="IPR017938">
    <property type="entry name" value="Riboflavin_synthase-like_b-brl"/>
</dbReference>
<dbReference type="InterPro" id="IPR017927">
    <property type="entry name" value="FAD-bd_FR_type"/>
</dbReference>
<evidence type="ECO:0000256" key="5">
    <source>
        <dbReference type="ARBA" id="ARBA00022827"/>
    </source>
</evidence>
<dbReference type="PANTHER" id="PTHR47354:SF8">
    <property type="entry name" value="1,2-PHENYLACETYL-COA EPOXIDASE, SUBUNIT E"/>
    <property type="match status" value="1"/>
</dbReference>
<evidence type="ECO:0000256" key="3">
    <source>
        <dbReference type="ARBA" id="ARBA00022714"/>
    </source>
</evidence>
<dbReference type="SUPFAM" id="SSF63380">
    <property type="entry name" value="Riboflavin synthase domain-like"/>
    <property type="match status" value="1"/>
</dbReference>
<keyword evidence="4" id="KW-0479">Metal-binding</keyword>
<reference evidence="11 12" key="1">
    <citation type="submission" date="2018-06" db="EMBL/GenBank/DDBJ databases">
        <authorList>
            <consortium name="Pathogen Informatics"/>
            <person name="Doyle S."/>
        </authorList>
    </citation>
    <scope>NUCLEOTIDE SEQUENCE [LARGE SCALE GENOMIC DNA]</scope>
    <source>
        <strain evidence="11 12">NCTC4670</strain>
    </source>
</reference>
<evidence type="ECO:0000256" key="2">
    <source>
        <dbReference type="ARBA" id="ARBA00022630"/>
    </source>
</evidence>
<evidence type="ECO:0000256" key="6">
    <source>
        <dbReference type="ARBA" id="ARBA00023002"/>
    </source>
</evidence>
<feature type="transmembrane region" description="Helical" evidence="9">
    <location>
        <begin position="36"/>
        <end position="55"/>
    </location>
</feature>
<keyword evidence="9" id="KW-0472">Membrane</keyword>
<feature type="transmembrane region" description="Helical" evidence="9">
    <location>
        <begin position="67"/>
        <end position="87"/>
    </location>
</feature>
<keyword evidence="5" id="KW-0274">FAD</keyword>
<dbReference type="EMBL" id="UHFG01000004">
    <property type="protein sequence ID" value="SUN48933.1"/>
    <property type="molecule type" value="Genomic_DNA"/>
</dbReference>
<dbReference type="PANTHER" id="PTHR47354">
    <property type="entry name" value="NADH OXIDOREDUCTASE HCR"/>
    <property type="match status" value="1"/>
</dbReference>
<evidence type="ECO:0000256" key="7">
    <source>
        <dbReference type="ARBA" id="ARBA00023004"/>
    </source>
</evidence>
<sequence>MINNHLNARLVVIWSLFLFLLPSLFLISLIGSSLELGVRLGVISYAWMLAAIYLSTKPHWVDRWVGLSHLYVIHGILSLLAILLALFHKELDPSQGLIKSTGEAALIIFLAVAAFSMLFLSGWLTSRIKILDFIKKKLESYLKHEQSIWIHRLMLLATALIFIHVLLIPEVTQNKFFVSLFSFISLIVMSLYLWTAFAPQAKGLEGHLKDCQKIGDHIVKLTISVPEQSQLNIQPGDFVFISFPEYPKMKEPHPFSVFNVPNMKQDIEFVIREVGDFTQQLASLELGSRVSISQGFGQYQSIIKRHQPSELFIIAGGIGIVPLMAIMEANSHIKITLFYSVKRQEDFVHMENLEKMSLKGNLQVFSQVGRHSEDIILREFSTKSANSVVLLGGPTGMGRTWRKRLIQQGVAPQRIYYEEFLW</sequence>
<dbReference type="InterPro" id="IPR013112">
    <property type="entry name" value="FAD-bd_8"/>
</dbReference>
<keyword evidence="3" id="KW-0001">2Fe-2S</keyword>
<dbReference type="EC" id="1.16.1.7" evidence="11"/>
<accession>A0A380JUS9</accession>
<dbReference type="SUPFAM" id="SSF52343">
    <property type="entry name" value="Ferredoxin reductase-like, C-terminal NADP-linked domain"/>
    <property type="match status" value="1"/>
</dbReference>
<dbReference type="GO" id="GO:0046872">
    <property type="term" value="F:metal ion binding"/>
    <property type="evidence" value="ECO:0007669"/>
    <property type="project" value="UniProtKB-KW"/>
</dbReference>
<protein>
    <submittedName>
        <fullName evidence="11">Ferric reductase</fullName>
        <ecNumber evidence="11">1.16.1.7</ecNumber>
    </submittedName>
</protein>
<keyword evidence="2" id="KW-0285">Flavoprotein</keyword>
<feature type="transmembrane region" description="Helical" evidence="9">
    <location>
        <begin position="175"/>
        <end position="194"/>
    </location>
</feature>
<evidence type="ECO:0000256" key="8">
    <source>
        <dbReference type="ARBA" id="ARBA00023014"/>
    </source>
</evidence>
<keyword evidence="9" id="KW-0812">Transmembrane</keyword>
<feature type="transmembrane region" description="Helical" evidence="9">
    <location>
        <begin position="12"/>
        <end position="30"/>
    </location>
</feature>
<dbReference type="GO" id="GO:0050660">
    <property type="term" value="F:flavin adenine dinucleotide binding"/>
    <property type="evidence" value="ECO:0007669"/>
    <property type="project" value="TreeGrafter"/>
</dbReference>
<name>A0A380JUS9_STRDY</name>
<evidence type="ECO:0000256" key="4">
    <source>
        <dbReference type="ARBA" id="ARBA00022723"/>
    </source>
</evidence>
<keyword evidence="8" id="KW-0411">Iron-sulfur</keyword>